<evidence type="ECO:0000313" key="3">
    <source>
        <dbReference type="WBParaSite" id="GPUH_0001678801-mRNA-1"/>
    </source>
</evidence>
<keyword evidence="2" id="KW-1185">Reference proteome</keyword>
<dbReference type="EMBL" id="UYRT01084206">
    <property type="protein sequence ID" value="VDN28506.1"/>
    <property type="molecule type" value="Genomic_DNA"/>
</dbReference>
<accession>A0A183E725</accession>
<dbReference type="WBParaSite" id="GPUH_0001678801-mRNA-1">
    <property type="protein sequence ID" value="GPUH_0001678801-mRNA-1"/>
    <property type="gene ID" value="GPUH_0001678801"/>
</dbReference>
<evidence type="ECO:0000313" key="2">
    <source>
        <dbReference type="Proteomes" id="UP000271098"/>
    </source>
</evidence>
<reference evidence="3" key="1">
    <citation type="submission" date="2016-06" db="UniProtKB">
        <authorList>
            <consortium name="WormBaseParasite"/>
        </authorList>
    </citation>
    <scope>IDENTIFICATION</scope>
</reference>
<dbReference type="AlphaFoldDB" id="A0A183E725"/>
<reference evidence="1 2" key="2">
    <citation type="submission" date="2018-11" db="EMBL/GenBank/DDBJ databases">
        <authorList>
            <consortium name="Pathogen Informatics"/>
        </authorList>
    </citation>
    <scope>NUCLEOTIDE SEQUENCE [LARGE SCALE GENOMIC DNA]</scope>
</reference>
<evidence type="ECO:0000313" key="1">
    <source>
        <dbReference type="EMBL" id="VDN28506.1"/>
    </source>
</evidence>
<protein>
    <submittedName>
        <fullName evidence="1 3">Uncharacterized protein</fullName>
    </submittedName>
</protein>
<proteinExistence type="predicted"/>
<organism evidence="3">
    <name type="scientific">Gongylonema pulchrum</name>
    <dbReference type="NCBI Taxonomy" id="637853"/>
    <lineage>
        <taxon>Eukaryota</taxon>
        <taxon>Metazoa</taxon>
        <taxon>Ecdysozoa</taxon>
        <taxon>Nematoda</taxon>
        <taxon>Chromadorea</taxon>
        <taxon>Rhabditida</taxon>
        <taxon>Spirurina</taxon>
        <taxon>Spiruromorpha</taxon>
        <taxon>Spiruroidea</taxon>
        <taxon>Gongylonematidae</taxon>
        <taxon>Gongylonema</taxon>
    </lineage>
</organism>
<name>A0A183E725_9BILA</name>
<gene>
    <name evidence="1" type="ORF">GPUH_LOCUS16766</name>
</gene>
<dbReference type="Proteomes" id="UP000271098">
    <property type="component" value="Unassembled WGS sequence"/>
</dbReference>
<sequence>MAMKLEECFEGVKGLQREWKEVTGKVTEEAVNCGEESKAWGEIARSFGVSMPCKLAEVLVAAKQDAELVVAEECTSIRGVIRKYPAVGGKSACRFVNTNQCCEQFIGCIRCFSTRT</sequence>